<accession>A0A0G0DU35</accession>
<dbReference type="EMBL" id="LBRM01000008">
    <property type="protein sequence ID" value="KKP98064.1"/>
    <property type="molecule type" value="Genomic_DNA"/>
</dbReference>
<dbReference type="InterPro" id="IPR004364">
    <property type="entry name" value="Aa-tRNA-synt_II"/>
</dbReference>
<dbReference type="PANTHER" id="PTHR42918">
    <property type="entry name" value="LYSYL-TRNA SYNTHETASE"/>
    <property type="match status" value="1"/>
</dbReference>
<keyword evidence="6" id="KW-0030">Aminoacyl-tRNA synthetase</keyword>
<comment type="catalytic activity">
    <reaction evidence="7 8">
        <text>tRNA(Lys) + L-lysine + ATP = L-lysyl-tRNA(Lys) + AMP + diphosphate</text>
        <dbReference type="Rhea" id="RHEA:20792"/>
        <dbReference type="Rhea" id="RHEA-COMP:9696"/>
        <dbReference type="Rhea" id="RHEA-COMP:9697"/>
        <dbReference type="ChEBI" id="CHEBI:30616"/>
        <dbReference type="ChEBI" id="CHEBI:32551"/>
        <dbReference type="ChEBI" id="CHEBI:33019"/>
        <dbReference type="ChEBI" id="CHEBI:78442"/>
        <dbReference type="ChEBI" id="CHEBI:78529"/>
        <dbReference type="ChEBI" id="CHEBI:456215"/>
        <dbReference type="EC" id="6.1.1.6"/>
    </reaction>
</comment>
<dbReference type="AlphaFoldDB" id="A0A0G0DU35"/>
<dbReference type="CDD" id="cd04322">
    <property type="entry name" value="LysRS_N"/>
    <property type="match status" value="1"/>
</dbReference>
<dbReference type="Gene3D" id="2.40.50.140">
    <property type="entry name" value="Nucleic acid-binding proteins"/>
    <property type="match status" value="1"/>
</dbReference>
<sequence>MSSIDEIRDAKIKKLKLFKNKGINPYKAESKRELSLKEVIDSFDTLEKPARRGGKKEEKWIAGRIMSIRGQGAIVFITLNDGTGLFQALLKKDILGNEKFNFFNEAVDIGDFIEVLGSFFTTKRGEKTIEAKDWTMLSKSLLPLPEKWHGLQDIEERFRKRYLDILMNPEIKELLIKKTKFWDTARTFMKEHGFLEIETPTLEVTTGGAEATPFKTYNEDFKLSLFLRISVGELWQKRLMAAGFPKTFEIGRTFRNEGTDANHLQEFTNLEFYWAYANYEDGMKLVEELYKKIAMDVFGKTKFETRGHKFDLGGKWKRIDYREIIKKETGIDVLQTTEKEIKNKLEELKIVYDGDTMERLVDTLWKHCRKQISGPVFLTGHPKLVSPLSKSMEKNPELTERFQIIIAGAEVGNGFSELNDPIDQAERFEMQQKLLKAGDKEAMMPDKEFVEMLEYGMPPTCGFGFGELLFAFLADKPLRETQFFPLMKPKNLE</sequence>
<dbReference type="NCBIfam" id="NF001756">
    <property type="entry name" value="PRK00484.1"/>
    <property type="match status" value="1"/>
</dbReference>
<dbReference type="EC" id="6.1.1.6" evidence="1 8"/>
<dbReference type="InterPro" id="IPR004365">
    <property type="entry name" value="NA-bd_OB_tRNA"/>
</dbReference>
<evidence type="ECO:0000313" key="11">
    <source>
        <dbReference type="Proteomes" id="UP000034606"/>
    </source>
</evidence>
<dbReference type="PROSITE" id="PS50862">
    <property type="entry name" value="AA_TRNA_LIGASE_II"/>
    <property type="match status" value="1"/>
</dbReference>
<dbReference type="Pfam" id="PF01336">
    <property type="entry name" value="tRNA_anti-codon"/>
    <property type="match status" value="1"/>
</dbReference>
<dbReference type="GO" id="GO:0006430">
    <property type="term" value="P:lysyl-tRNA aminoacylation"/>
    <property type="evidence" value="ECO:0007669"/>
    <property type="project" value="InterPro"/>
</dbReference>
<dbReference type="Gene3D" id="3.30.930.10">
    <property type="entry name" value="Bira Bifunctional Protein, Domain 2"/>
    <property type="match status" value="1"/>
</dbReference>
<dbReference type="GO" id="GO:0046872">
    <property type="term" value="F:metal ion binding"/>
    <property type="evidence" value="ECO:0007669"/>
    <property type="project" value="UniProtKB-KW"/>
</dbReference>
<keyword evidence="3 8" id="KW-0479">Metal-binding</keyword>
<comment type="caution">
    <text evidence="10">The sequence shown here is derived from an EMBL/GenBank/DDBJ whole genome shotgun (WGS) entry which is preliminary data.</text>
</comment>
<dbReference type="Proteomes" id="UP000034606">
    <property type="component" value="Unassembled WGS sequence"/>
</dbReference>
<dbReference type="PRINTS" id="PR00982">
    <property type="entry name" value="TRNASYNTHLYS"/>
</dbReference>
<evidence type="ECO:0000256" key="1">
    <source>
        <dbReference type="ARBA" id="ARBA00013166"/>
    </source>
</evidence>
<dbReference type="SUPFAM" id="SSF50249">
    <property type="entry name" value="Nucleic acid-binding proteins"/>
    <property type="match status" value="1"/>
</dbReference>
<dbReference type="Pfam" id="PF00152">
    <property type="entry name" value="tRNA-synt_2"/>
    <property type="match status" value="1"/>
</dbReference>
<gene>
    <name evidence="10" type="ORF">US05_C0008G0006</name>
</gene>
<proteinExistence type="predicted"/>
<reference evidence="10 11" key="1">
    <citation type="journal article" date="2015" name="Nature">
        <title>rRNA introns, odd ribosomes, and small enigmatic genomes across a large radiation of phyla.</title>
        <authorList>
            <person name="Brown C.T."/>
            <person name="Hug L.A."/>
            <person name="Thomas B.C."/>
            <person name="Sharon I."/>
            <person name="Castelle C.J."/>
            <person name="Singh A."/>
            <person name="Wilkins M.J."/>
            <person name="Williams K.H."/>
            <person name="Banfield J.F."/>
        </authorList>
    </citation>
    <scope>NUCLEOTIDE SEQUENCE [LARGE SCALE GENOMIC DNA]</scope>
</reference>
<feature type="domain" description="Aminoacyl-transfer RNA synthetases class-II family profile" evidence="9">
    <location>
        <begin position="185"/>
        <end position="489"/>
    </location>
</feature>
<keyword evidence="2 10" id="KW-0436">Ligase</keyword>
<dbReference type="InterPro" id="IPR045864">
    <property type="entry name" value="aa-tRNA-synth_II/BPL/LPL"/>
</dbReference>
<organism evidence="10 11">
    <name type="scientific">Candidatus Nomurabacteria bacterium GW2011_GWA1_36_15</name>
    <dbReference type="NCBI Taxonomy" id="1618728"/>
    <lineage>
        <taxon>Bacteria</taxon>
        <taxon>Candidatus Nomuraibacteriota</taxon>
    </lineage>
</organism>
<dbReference type="InterPro" id="IPR044136">
    <property type="entry name" value="Lys-tRNA-ligase_II_N"/>
</dbReference>
<protein>
    <recommendedName>
        <fullName evidence="1 8">Lysine--tRNA ligase</fullName>
        <ecNumber evidence="1 8">6.1.1.6</ecNumber>
    </recommendedName>
</protein>
<evidence type="ECO:0000256" key="6">
    <source>
        <dbReference type="ARBA" id="ARBA00023146"/>
    </source>
</evidence>
<dbReference type="GO" id="GO:0005829">
    <property type="term" value="C:cytosol"/>
    <property type="evidence" value="ECO:0007669"/>
    <property type="project" value="TreeGrafter"/>
</dbReference>
<dbReference type="SUPFAM" id="SSF55681">
    <property type="entry name" value="Class II aaRS and biotin synthetases"/>
    <property type="match status" value="1"/>
</dbReference>
<evidence type="ECO:0000256" key="2">
    <source>
        <dbReference type="ARBA" id="ARBA00022598"/>
    </source>
</evidence>
<dbReference type="InterPro" id="IPR002313">
    <property type="entry name" value="Lys-tRNA-ligase_II"/>
</dbReference>
<dbReference type="InterPro" id="IPR018149">
    <property type="entry name" value="Lys-tRNA-synth_II_C"/>
</dbReference>
<dbReference type="NCBIfam" id="TIGR00499">
    <property type="entry name" value="lysS_bact"/>
    <property type="match status" value="1"/>
</dbReference>
<evidence type="ECO:0000259" key="9">
    <source>
        <dbReference type="PROSITE" id="PS50862"/>
    </source>
</evidence>
<dbReference type="GO" id="GO:0000049">
    <property type="term" value="F:tRNA binding"/>
    <property type="evidence" value="ECO:0007669"/>
    <property type="project" value="TreeGrafter"/>
</dbReference>
<evidence type="ECO:0000256" key="3">
    <source>
        <dbReference type="ARBA" id="ARBA00022723"/>
    </source>
</evidence>
<evidence type="ECO:0000313" key="10">
    <source>
        <dbReference type="EMBL" id="KKP98064.1"/>
    </source>
</evidence>
<evidence type="ECO:0000256" key="4">
    <source>
        <dbReference type="ARBA" id="ARBA00022741"/>
    </source>
</evidence>
<dbReference type="InterPro" id="IPR012340">
    <property type="entry name" value="NA-bd_OB-fold"/>
</dbReference>
<evidence type="ECO:0000256" key="8">
    <source>
        <dbReference type="RuleBase" id="RU000336"/>
    </source>
</evidence>
<evidence type="ECO:0000256" key="7">
    <source>
        <dbReference type="ARBA" id="ARBA00048573"/>
    </source>
</evidence>
<evidence type="ECO:0000256" key="5">
    <source>
        <dbReference type="ARBA" id="ARBA00022840"/>
    </source>
</evidence>
<keyword evidence="4" id="KW-0547">Nucleotide-binding</keyword>
<keyword evidence="8" id="KW-0460">Magnesium</keyword>
<dbReference type="GO" id="GO:0004824">
    <property type="term" value="F:lysine-tRNA ligase activity"/>
    <property type="evidence" value="ECO:0007669"/>
    <property type="project" value="UniProtKB-EC"/>
</dbReference>
<name>A0A0G0DU35_9BACT</name>
<dbReference type="InterPro" id="IPR006195">
    <property type="entry name" value="aa-tRNA-synth_II"/>
</dbReference>
<comment type="cofactor">
    <cofactor evidence="8">
        <name>Mg(2+)</name>
        <dbReference type="ChEBI" id="CHEBI:18420"/>
    </cofactor>
    <text evidence="8">Binds 3 Mg(2+) ions per subunit.</text>
</comment>
<dbReference type="GO" id="GO:0005524">
    <property type="term" value="F:ATP binding"/>
    <property type="evidence" value="ECO:0007669"/>
    <property type="project" value="UniProtKB-KW"/>
</dbReference>
<dbReference type="PATRIC" id="fig|1618728.3.peg.298"/>
<keyword evidence="5" id="KW-0067">ATP-binding</keyword>
<dbReference type="PANTHER" id="PTHR42918:SF15">
    <property type="entry name" value="LYSINE--TRNA LIGASE, CHLOROPLASTIC_MITOCHONDRIAL"/>
    <property type="match status" value="1"/>
</dbReference>